<evidence type="ECO:0000256" key="1">
    <source>
        <dbReference type="ARBA" id="ARBA00004123"/>
    </source>
</evidence>
<keyword evidence="10" id="KW-0539">Nucleus</keyword>
<evidence type="ECO:0000313" key="17">
    <source>
        <dbReference type="EMBL" id="CAB3267894.1"/>
    </source>
</evidence>
<keyword evidence="4" id="KW-0479">Metal-binding</keyword>
<comment type="subcellular location">
    <subcellularLocation>
        <location evidence="1">Nucleus</location>
    </subcellularLocation>
</comment>
<evidence type="ECO:0000256" key="7">
    <source>
        <dbReference type="ARBA" id="ARBA00022833"/>
    </source>
</evidence>
<dbReference type="InterPro" id="IPR000504">
    <property type="entry name" value="RRM_dom"/>
</dbReference>
<dbReference type="SUPFAM" id="SSF57756">
    <property type="entry name" value="Retrovirus zinc finger-like domains"/>
    <property type="match status" value="1"/>
</dbReference>
<evidence type="ECO:0000256" key="11">
    <source>
        <dbReference type="ARBA" id="ARBA00032031"/>
    </source>
</evidence>
<keyword evidence="6 12" id="KW-0863">Zinc-finger</keyword>
<dbReference type="AlphaFoldDB" id="A0A6F9DWS0"/>
<keyword evidence="3" id="KW-0507">mRNA processing</keyword>
<dbReference type="Gene3D" id="3.30.70.330">
    <property type="match status" value="1"/>
</dbReference>
<dbReference type="InterPro" id="IPR035979">
    <property type="entry name" value="RBD_domain_sf"/>
</dbReference>
<dbReference type="Pfam" id="PF00076">
    <property type="entry name" value="RRM_1"/>
    <property type="match status" value="1"/>
</dbReference>
<dbReference type="GO" id="GO:0000398">
    <property type="term" value="P:mRNA splicing, via spliceosome"/>
    <property type="evidence" value="ECO:0007669"/>
    <property type="project" value="InterPro"/>
</dbReference>
<evidence type="ECO:0000259" key="15">
    <source>
        <dbReference type="PROSITE" id="PS50102"/>
    </source>
</evidence>
<proteinExistence type="evidence at transcript level"/>
<reference evidence="17" key="1">
    <citation type="submission" date="2020-04" db="EMBL/GenBank/DDBJ databases">
        <authorList>
            <person name="Neveu A P."/>
        </authorList>
    </citation>
    <scope>NUCLEOTIDE SEQUENCE</scope>
    <source>
        <tissue evidence="17">Whole embryo</tissue>
    </source>
</reference>
<feature type="region of interest" description="Disordered" evidence="14">
    <location>
        <begin position="182"/>
        <end position="223"/>
    </location>
</feature>
<evidence type="ECO:0000256" key="4">
    <source>
        <dbReference type="ARBA" id="ARBA00022723"/>
    </source>
</evidence>
<keyword evidence="7" id="KW-0862">Zinc</keyword>
<dbReference type="GO" id="GO:0008270">
    <property type="term" value="F:zinc ion binding"/>
    <property type="evidence" value="ECO:0007669"/>
    <property type="project" value="UniProtKB-KW"/>
</dbReference>
<evidence type="ECO:0000256" key="13">
    <source>
        <dbReference type="PROSITE-ProRule" id="PRU00176"/>
    </source>
</evidence>
<dbReference type="InterPro" id="IPR034219">
    <property type="entry name" value="ZCRB1_RRM"/>
</dbReference>
<sequence>MSGGLAPSKSTVYASNLPFSLTNSDLNKIFSKMGKVVKVTIVKDKIKRESSGVAFILFLKREDAQKAVDILNEKEIFGRTIKCSIAKDNGRAKEFIRRKEYKDKSRCYECGEFDHLSYKCPKNKLGDRQPPVKKKKHRHVKAFYQLNQSKPGPSKHQKQVNQDMFEDDDDLKGEWAAMENLGQIIAEESHKGATSQRTGQNQRKRQYKQSTYFSDEELESDDG</sequence>
<dbReference type="InterPro" id="IPR012677">
    <property type="entry name" value="Nucleotide-bd_a/b_plait_sf"/>
</dbReference>
<evidence type="ECO:0000256" key="9">
    <source>
        <dbReference type="ARBA" id="ARBA00023187"/>
    </source>
</evidence>
<keyword evidence="9" id="KW-0508">mRNA splicing</keyword>
<dbReference type="FunFam" id="3.30.70.330:FF:000233">
    <property type="entry name" value="Zinc finger CCHC-type and RNA-binding motif-containing protein 1"/>
    <property type="match status" value="1"/>
</dbReference>
<dbReference type="PANTHER" id="PTHR46259:SF1">
    <property type="entry name" value="ZINC FINGER CCHC-TYPE AND RNA-BINDING MOTIF-CONTAINING PROTEIN 1"/>
    <property type="match status" value="1"/>
</dbReference>
<organism evidence="17">
    <name type="scientific">Phallusia mammillata</name>
    <dbReference type="NCBI Taxonomy" id="59560"/>
    <lineage>
        <taxon>Eukaryota</taxon>
        <taxon>Metazoa</taxon>
        <taxon>Chordata</taxon>
        <taxon>Tunicata</taxon>
        <taxon>Ascidiacea</taxon>
        <taxon>Phlebobranchia</taxon>
        <taxon>Ascidiidae</taxon>
        <taxon>Phallusia</taxon>
    </lineage>
</organism>
<evidence type="ECO:0000256" key="8">
    <source>
        <dbReference type="ARBA" id="ARBA00022884"/>
    </source>
</evidence>
<dbReference type="GO" id="GO:0003723">
    <property type="term" value="F:RNA binding"/>
    <property type="evidence" value="ECO:0007669"/>
    <property type="project" value="UniProtKB-UniRule"/>
</dbReference>
<evidence type="ECO:0000256" key="10">
    <source>
        <dbReference type="ARBA" id="ARBA00023242"/>
    </source>
</evidence>
<dbReference type="PANTHER" id="PTHR46259">
    <property type="entry name" value="ZINC FINGER CCHC-TYPE AND RNA-BINDING MOTIF-CONTAINING PROTEIN 1"/>
    <property type="match status" value="1"/>
</dbReference>
<protein>
    <recommendedName>
        <fullName evidence="2">Zinc finger CCHC-type and RNA-binding motif-containing protein 1</fullName>
    </recommendedName>
    <alternativeName>
        <fullName evidence="11">U11/U12 small nuclear ribonucleoprotein 31 kDa protein</fullName>
    </alternativeName>
</protein>
<accession>A0A6F9DWS0</accession>
<evidence type="ECO:0000256" key="2">
    <source>
        <dbReference type="ARBA" id="ARBA00015428"/>
    </source>
</evidence>
<feature type="compositionally biased region" description="Polar residues" evidence="14">
    <location>
        <begin position="192"/>
        <end position="201"/>
    </location>
</feature>
<name>A0A6F9DWS0_9ASCI</name>
<dbReference type="GO" id="GO:0005689">
    <property type="term" value="C:U12-type spliceosomal complex"/>
    <property type="evidence" value="ECO:0007669"/>
    <property type="project" value="InterPro"/>
</dbReference>
<feature type="domain" description="CCHC-type" evidence="16">
    <location>
        <begin position="106"/>
        <end position="122"/>
    </location>
</feature>
<feature type="domain" description="RRM" evidence="15">
    <location>
        <begin position="10"/>
        <end position="88"/>
    </location>
</feature>
<feature type="region of interest" description="Disordered" evidence="14">
    <location>
        <begin position="147"/>
        <end position="166"/>
    </location>
</feature>
<evidence type="ECO:0000256" key="6">
    <source>
        <dbReference type="ARBA" id="ARBA00022771"/>
    </source>
</evidence>
<dbReference type="SUPFAM" id="SSF54928">
    <property type="entry name" value="RNA-binding domain, RBD"/>
    <property type="match status" value="1"/>
</dbReference>
<evidence type="ECO:0000256" key="12">
    <source>
        <dbReference type="PROSITE-ProRule" id="PRU00047"/>
    </source>
</evidence>
<dbReference type="InterPro" id="IPR044598">
    <property type="entry name" value="ZCRB1"/>
</dbReference>
<dbReference type="InterPro" id="IPR036875">
    <property type="entry name" value="Znf_CCHC_sf"/>
</dbReference>
<evidence type="ECO:0000256" key="3">
    <source>
        <dbReference type="ARBA" id="ARBA00022664"/>
    </source>
</evidence>
<dbReference type="InterPro" id="IPR001878">
    <property type="entry name" value="Znf_CCHC"/>
</dbReference>
<keyword evidence="5" id="KW-0747">Spliceosome</keyword>
<dbReference type="SMART" id="SM00360">
    <property type="entry name" value="RRM"/>
    <property type="match status" value="1"/>
</dbReference>
<gene>
    <name evidence="17" type="primary">Zcrb1</name>
</gene>
<evidence type="ECO:0000256" key="14">
    <source>
        <dbReference type="SAM" id="MobiDB-lite"/>
    </source>
</evidence>
<dbReference type="PROSITE" id="PS50158">
    <property type="entry name" value="ZF_CCHC"/>
    <property type="match status" value="1"/>
</dbReference>
<evidence type="ECO:0000259" key="16">
    <source>
        <dbReference type="PROSITE" id="PS50158"/>
    </source>
</evidence>
<dbReference type="SMART" id="SM00343">
    <property type="entry name" value="ZnF_C2HC"/>
    <property type="match status" value="1"/>
</dbReference>
<feature type="compositionally biased region" description="Acidic residues" evidence="14">
    <location>
        <begin position="214"/>
        <end position="223"/>
    </location>
</feature>
<evidence type="ECO:0000256" key="5">
    <source>
        <dbReference type="ARBA" id="ARBA00022728"/>
    </source>
</evidence>
<keyword evidence="8 13" id="KW-0694">RNA-binding</keyword>
<dbReference type="CDD" id="cd12393">
    <property type="entry name" value="RRM_ZCRB1"/>
    <property type="match status" value="1"/>
</dbReference>
<dbReference type="EMBL" id="LR792032">
    <property type="protein sequence ID" value="CAB3267894.1"/>
    <property type="molecule type" value="mRNA"/>
</dbReference>
<dbReference type="PROSITE" id="PS50102">
    <property type="entry name" value="RRM"/>
    <property type="match status" value="1"/>
</dbReference>